<proteinExistence type="inferred from homology"/>
<name>A0A0N5AWA8_9BILA</name>
<feature type="region of interest" description="Disordered" evidence="7">
    <location>
        <begin position="340"/>
        <end position="383"/>
    </location>
</feature>
<accession>A0A0N5AWA8</accession>
<evidence type="ECO:0000313" key="10">
    <source>
        <dbReference type="WBParaSite" id="SMUV_0000920101-mRNA-1"/>
    </source>
</evidence>
<dbReference type="WBParaSite" id="SMUV_0000920101-mRNA-1">
    <property type="protein sequence ID" value="SMUV_0000920101-mRNA-1"/>
    <property type="gene ID" value="SMUV_0000920101"/>
</dbReference>
<keyword evidence="4" id="KW-0238">DNA-binding</keyword>
<dbReference type="SMART" id="SM00353">
    <property type="entry name" value="HLH"/>
    <property type="match status" value="1"/>
</dbReference>
<feature type="compositionally biased region" description="Polar residues" evidence="7">
    <location>
        <begin position="341"/>
        <end position="369"/>
    </location>
</feature>
<evidence type="ECO:0000259" key="8">
    <source>
        <dbReference type="PROSITE" id="PS50888"/>
    </source>
</evidence>
<feature type="compositionally biased region" description="Polar residues" evidence="7">
    <location>
        <begin position="533"/>
        <end position="542"/>
    </location>
</feature>
<dbReference type="AlphaFoldDB" id="A0A0N5AWA8"/>
<dbReference type="GO" id="GO:0000978">
    <property type="term" value="F:RNA polymerase II cis-regulatory region sequence-specific DNA binding"/>
    <property type="evidence" value="ECO:0007669"/>
    <property type="project" value="TreeGrafter"/>
</dbReference>
<comment type="subcellular location">
    <subcellularLocation>
        <location evidence="1">Nucleus</location>
    </subcellularLocation>
</comment>
<keyword evidence="6" id="KW-0539">Nucleus</keyword>
<dbReference type="GO" id="GO:0046983">
    <property type="term" value="F:protein dimerization activity"/>
    <property type="evidence" value="ECO:0007669"/>
    <property type="project" value="InterPro"/>
</dbReference>
<dbReference type="GO" id="GO:0000981">
    <property type="term" value="F:DNA-binding transcription factor activity, RNA polymerase II-specific"/>
    <property type="evidence" value="ECO:0007669"/>
    <property type="project" value="TreeGrafter"/>
</dbReference>
<dbReference type="CDD" id="cd11397">
    <property type="entry name" value="bHLHzip_MITF_like"/>
    <property type="match status" value="1"/>
</dbReference>
<evidence type="ECO:0000256" key="7">
    <source>
        <dbReference type="SAM" id="MobiDB-lite"/>
    </source>
</evidence>
<evidence type="ECO:0000256" key="6">
    <source>
        <dbReference type="ARBA" id="ARBA00023242"/>
    </source>
</evidence>
<keyword evidence="3" id="KW-0805">Transcription regulation</keyword>
<keyword evidence="5" id="KW-0804">Transcription</keyword>
<organism evidence="9 10">
    <name type="scientific">Syphacia muris</name>
    <dbReference type="NCBI Taxonomy" id="451379"/>
    <lineage>
        <taxon>Eukaryota</taxon>
        <taxon>Metazoa</taxon>
        <taxon>Ecdysozoa</taxon>
        <taxon>Nematoda</taxon>
        <taxon>Chromadorea</taxon>
        <taxon>Rhabditida</taxon>
        <taxon>Spirurina</taxon>
        <taxon>Oxyuridomorpha</taxon>
        <taxon>Oxyuroidea</taxon>
        <taxon>Oxyuridae</taxon>
        <taxon>Syphacia</taxon>
    </lineage>
</organism>
<comment type="similarity">
    <text evidence="2">Belongs to the MiT/TFE family.</text>
</comment>
<evidence type="ECO:0000313" key="9">
    <source>
        <dbReference type="Proteomes" id="UP000046393"/>
    </source>
</evidence>
<evidence type="ECO:0000256" key="2">
    <source>
        <dbReference type="ARBA" id="ARBA00008289"/>
    </source>
</evidence>
<dbReference type="InterPro" id="IPR036638">
    <property type="entry name" value="HLH_DNA-bd_sf"/>
</dbReference>
<keyword evidence="9" id="KW-1185">Reference proteome</keyword>
<reference evidence="10" key="1">
    <citation type="submission" date="2017-02" db="UniProtKB">
        <authorList>
            <consortium name="WormBaseParasite"/>
        </authorList>
    </citation>
    <scope>IDENTIFICATION</scope>
</reference>
<dbReference type="InterPro" id="IPR011598">
    <property type="entry name" value="bHLH_dom"/>
</dbReference>
<evidence type="ECO:0000256" key="4">
    <source>
        <dbReference type="ARBA" id="ARBA00023125"/>
    </source>
</evidence>
<protein>
    <submittedName>
        <fullName evidence="10">BHLH domain-containing protein</fullName>
    </submittedName>
</protein>
<evidence type="ECO:0000256" key="1">
    <source>
        <dbReference type="ARBA" id="ARBA00004123"/>
    </source>
</evidence>
<dbReference type="STRING" id="451379.A0A0N5AWA8"/>
<feature type="region of interest" description="Disordered" evidence="7">
    <location>
        <begin position="533"/>
        <end position="553"/>
    </location>
</feature>
<feature type="domain" description="BHLH" evidence="8">
    <location>
        <begin position="252"/>
        <end position="305"/>
    </location>
</feature>
<dbReference type="Proteomes" id="UP000046393">
    <property type="component" value="Unplaced"/>
</dbReference>
<dbReference type="PANTHER" id="PTHR45776">
    <property type="entry name" value="MIP04163P"/>
    <property type="match status" value="1"/>
</dbReference>
<sequence length="553" mass="60425">MTVESDQVCETVPPETCRRLKFTRRLLSASSGGVMLEVGKPLVKSIIRVIPNGGTKKARLFCATSSSATAIGAKLQKTIIIRRSTTSNSILSTNSAVVKRPIIALQSVSRESPVVDSASDLRNQIVDSPHESLSHSELDDYIIDEILSLEDDQMALREGSGSKAQPLSINNDKLTAVSSPRHGACTPHSSRISNNGSPGLASASRSPIGIPINSSFRQVVSSSAPASSIDMESLVRGANIEIGNDSDYRDRRKKDIHNMIERRRRYNINDRIKELGGMLPKHSAEEMKLNKGTILKASCDYIRQLRKEHDMLLRQQQQQARMEQTARIYAERVRELEEQLQKNGISVPPTTQTLPPIPSLNTTPTSQRPIKQEPFDDISPSSSTTPTASSIFLAFLIATITITSSAGFMSQLSDNTAAMAISGINLSMQNRSHENGGLFGSLEYSVDRNIESPSEHSGVTGIDWRRTHLASMPSQQQPLPDLIMEDLTYHSSDPLLQGDPMISAAGGGPSPHTTHISSRMSPDVHWDQANFSPDNPNHNSGLSVYHPTSMDFS</sequence>
<dbReference type="PROSITE" id="PS50888">
    <property type="entry name" value="BHLH"/>
    <property type="match status" value="1"/>
</dbReference>
<dbReference type="PANTHER" id="PTHR45776:SF2">
    <property type="entry name" value="MIP04163P"/>
    <property type="match status" value="1"/>
</dbReference>
<evidence type="ECO:0000256" key="3">
    <source>
        <dbReference type="ARBA" id="ARBA00023015"/>
    </source>
</evidence>
<evidence type="ECO:0000256" key="5">
    <source>
        <dbReference type="ARBA" id="ARBA00023163"/>
    </source>
</evidence>
<dbReference type="GO" id="GO:0005634">
    <property type="term" value="C:nucleus"/>
    <property type="evidence" value="ECO:0007669"/>
    <property type="project" value="UniProtKB-SubCell"/>
</dbReference>
<feature type="region of interest" description="Disordered" evidence="7">
    <location>
        <begin position="177"/>
        <end position="203"/>
    </location>
</feature>
<feature type="compositionally biased region" description="Polar residues" evidence="7">
    <location>
        <begin position="187"/>
        <end position="197"/>
    </location>
</feature>
<dbReference type="Pfam" id="PF00010">
    <property type="entry name" value="HLH"/>
    <property type="match status" value="1"/>
</dbReference>
<dbReference type="SUPFAM" id="SSF47459">
    <property type="entry name" value="HLH, helix-loop-helix DNA-binding domain"/>
    <property type="match status" value="1"/>
</dbReference>
<dbReference type="Gene3D" id="4.10.280.10">
    <property type="entry name" value="Helix-loop-helix DNA-binding domain"/>
    <property type="match status" value="1"/>
</dbReference>